<dbReference type="Pfam" id="PF00156">
    <property type="entry name" value="Pribosyltran"/>
    <property type="match status" value="1"/>
</dbReference>
<proteinExistence type="predicted"/>
<accession>A0A7C5Q892</accession>
<evidence type="ECO:0000313" key="4">
    <source>
        <dbReference type="EMBL" id="HHK68566.1"/>
    </source>
</evidence>
<evidence type="ECO:0000256" key="2">
    <source>
        <dbReference type="ARBA" id="ARBA00022679"/>
    </source>
</evidence>
<dbReference type="AlphaFoldDB" id="A0A7C5Q892"/>
<dbReference type="Gene3D" id="3.40.50.2020">
    <property type="match status" value="1"/>
</dbReference>
<keyword evidence="1 4" id="KW-0328">Glycosyltransferase</keyword>
<name>A0A7C5Q892_CALS0</name>
<evidence type="ECO:0000256" key="1">
    <source>
        <dbReference type="ARBA" id="ARBA00022676"/>
    </source>
</evidence>
<protein>
    <submittedName>
        <fullName evidence="4">Phosphoribosyltransferase</fullName>
    </submittedName>
</protein>
<comment type="caution">
    <text evidence="4">The sequence shown here is derived from an EMBL/GenBank/DDBJ whole genome shotgun (WGS) entry which is preliminary data.</text>
</comment>
<dbReference type="SUPFAM" id="SSF53271">
    <property type="entry name" value="PRTase-like"/>
    <property type="match status" value="1"/>
</dbReference>
<keyword evidence="2 4" id="KW-0808">Transferase</keyword>
<dbReference type="EMBL" id="DRWN01000042">
    <property type="protein sequence ID" value="HHK68566.1"/>
    <property type="molecule type" value="Genomic_DNA"/>
</dbReference>
<dbReference type="PANTHER" id="PTHR43363:SF1">
    <property type="entry name" value="HYPOXANTHINE-GUANINE PHOSPHORIBOSYLTRANSFERASE"/>
    <property type="match status" value="1"/>
</dbReference>
<dbReference type="CDD" id="cd06223">
    <property type="entry name" value="PRTases_typeI"/>
    <property type="match status" value="1"/>
</dbReference>
<evidence type="ECO:0000259" key="3">
    <source>
        <dbReference type="Pfam" id="PF00156"/>
    </source>
</evidence>
<reference evidence="4" key="1">
    <citation type="journal article" date="2020" name="mSystems">
        <title>Genome- and Community-Level Interaction Insights into Carbon Utilization and Element Cycling Functions of Hydrothermarchaeota in Hydrothermal Sediment.</title>
        <authorList>
            <person name="Zhou Z."/>
            <person name="Liu Y."/>
            <person name="Xu W."/>
            <person name="Pan J."/>
            <person name="Luo Z.H."/>
            <person name="Li M."/>
        </authorList>
    </citation>
    <scope>NUCLEOTIDE SEQUENCE [LARGE SCALE GENOMIC DNA]</scope>
    <source>
        <strain evidence="4">SpSt-1056</strain>
    </source>
</reference>
<dbReference type="InterPro" id="IPR029057">
    <property type="entry name" value="PRTase-like"/>
</dbReference>
<sequence length="200" mass="22133">MEIKPVGERKFLLLSWSDVEHYVDKLESLIAGDGYTVDTLVGVLRGGMIVADLLSDLLGVREIYVVGCKSYTGTMGGELKLYHDLQLADLKGRNVLLVDDVADTGATLDAAVNKVLKPRQPSRLKTATLLTKPWSSVKPDYTADHTDAWIIFPWERMETVKTVGKLFVEKMGFDQALAELAAISRLAEHKIAESIKNFNP</sequence>
<feature type="domain" description="Phosphoribosyltransferase" evidence="3">
    <location>
        <begin position="22"/>
        <end position="154"/>
    </location>
</feature>
<gene>
    <name evidence="4" type="ORF">ENM11_05370</name>
</gene>
<organism evidence="4">
    <name type="scientific">Caldiarchaeum subterraneum</name>
    <dbReference type="NCBI Taxonomy" id="311458"/>
    <lineage>
        <taxon>Archaea</taxon>
        <taxon>Nitrososphaerota</taxon>
        <taxon>Candidatus Caldarchaeales</taxon>
        <taxon>Candidatus Caldarchaeaceae</taxon>
        <taxon>Candidatus Caldarchaeum</taxon>
    </lineage>
</organism>
<dbReference type="PANTHER" id="PTHR43363">
    <property type="entry name" value="HYPOXANTHINE PHOSPHORIBOSYLTRANSFERASE"/>
    <property type="match status" value="1"/>
</dbReference>
<dbReference type="InterPro" id="IPR000836">
    <property type="entry name" value="PRTase_dom"/>
</dbReference>
<dbReference type="GO" id="GO:0016757">
    <property type="term" value="F:glycosyltransferase activity"/>
    <property type="evidence" value="ECO:0007669"/>
    <property type="project" value="UniProtKB-KW"/>
</dbReference>